<evidence type="ECO:0000313" key="4">
    <source>
        <dbReference type="Proteomes" id="UP000078224"/>
    </source>
</evidence>
<dbReference type="Pfam" id="PF06527">
    <property type="entry name" value="TniQ"/>
    <property type="match status" value="1"/>
</dbReference>
<evidence type="ECO:0000313" key="3">
    <source>
        <dbReference type="EMBL" id="OAT51552.1"/>
    </source>
</evidence>
<dbReference type="InterPro" id="IPR009492">
    <property type="entry name" value="TniQ"/>
</dbReference>
<dbReference type="Pfam" id="PF15978">
    <property type="entry name" value="TnsD"/>
    <property type="match status" value="1"/>
</dbReference>
<protein>
    <submittedName>
        <fullName evidence="3">TnsD family transposon Tn7 transposition protein</fullName>
    </submittedName>
</protein>
<dbReference type="PATRIC" id="fig|1354272.4.peg.2204"/>
<dbReference type="AlphaFoldDB" id="A0A1B7JUL0"/>
<gene>
    <name evidence="3" type="ORF">M998_2167</name>
</gene>
<reference evidence="3 4" key="1">
    <citation type="submission" date="2016-04" db="EMBL/GenBank/DDBJ databases">
        <title>ATOL: Assembling a taxonomically balanced genome-scale reconstruction of the evolutionary history of the Enterobacteriaceae.</title>
        <authorList>
            <person name="Plunkett G.III."/>
            <person name="Neeno-Eckwall E.C."/>
            <person name="Glasner J.D."/>
            <person name="Perna N.T."/>
        </authorList>
    </citation>
    <scope>NUCLEOTIDE SEQUENCE [LARGE SCALE GENOMIC DNA]</scope>
    <source>
        <strain evidence="3 4">ATCC 35613</strain>
    </source>
</reference>
<feature type="domain" description="TniQ" evidence="1">
    <location>
        <begin position="4"/>
        <end position="156"/>
    </location>
</feature>
<dbReference type="Proteomes" id="UP000078224">
    <property type="component" value="Unassembled WGS sequence"/>
</dbReference>
<organism evidence="3 4">
    <name type="scientific">Providencia heimbachae ATCC 35613</name>
    <dbReference type="NCBI Taxonomy" id="1354272"/>
    <lineage>
        <taxon>Bacteria</taxon>
        <taxon>Pseudomonadati</taxon>
        <taxon>Pseudomonadota</taxon>
        <taxon>Gammaproteobacteria</taxon>
        <taxon>Enterobacterales</taxon>
        <taxon>Morganellaceae</taxon>
        <taxon>Providencia</taxon>
    </lineage>
</organism>
<dbReference type="EMBL" id="LXEW01000031">
    <property type="protein sequence ID" value="OAT51552.1"/>
    <property type="molecule type" value="Genomic_DNA"/>
</dbReference>
<dbReference type="OrthoDB" id="470139at2"/>
<accession>A0A1B7JUL0</accession>
<dbReference type="InterPro" id="IPR032750">
    <property type="entry name" value="TnsD_C"/>
</dbReference>
<keyword evidence="4" id="KW-1185">Reference proteome</keyword>
<proteinExistence type="predicted"/>
<evidence type="ECO:0000259" key="2">
    <source>
        <dbReference type="Pfam" id="PF15978"/>
    </source>
</evidence>
<sequence>MLGFPIPYSEELLYSTIARSGVHDGEISPKQLLEKVFNNRRVIATVDLPSHVQALANQYPNLLGLDAKTLIYRHTLWPIYAPFLPPERNDKVIKWMSGSSQGAAHLASGNVASRVKTKGRLYVCVECLKEQKIKYGECFWERFWQIPIVNTCPKHGPLNKTTIVIDGEHRHTFTVIEDAEVLDKVNATNIDKLFSHQVSQLMQVISQGISPAQWTVFYEQFASNLGYLNGLRIDHSRIYDSVIRFWGKGWLHKAGILPSFIETSWLKALFRKHRKSFSFAEHIVVITALSNGRFSICEAIDKASSIVIKSENNIPPQKRDLNTLNTLSPDQIDWKVLIEVVPPKAARLLNKALYARLYRNHYDWLIHINSLFHAEKVVVNNRVDWPQRDRQIAQNLRRVCKNLSEDLNAPHLSRTFLIHQLENRATVEKNLHRLPRSSHLLALYSESTDEYQARRLTRTYLDMLKNKKHIKRWSLLRAAGLSDERMTGIVSKLLEEILSE</sequence>
<dbReference type="RefSeq" id="WP_068908811.1">
    <property type="nucleotide sequence ID" value="NZ_LXEW01000031.1"/>
</dbReference>
<evidence type="ECO:0000259" key="1">
    <source>
        <dbReference type="Pfam" id="PF06527"/>
    </source>
</evidence>
<name>A0A1B7JUL0_9GAMM</name>
<feature type="domain" description="Transposon Tn7 transposition protein TnsD C-terminal" evidence="2">
    <location>
        <begin position="317"/>
        <end position="440"/>
    </location>
</feature>
<comment type="caution">
    <text evidence="3">The sequence shown here is derived from an EMBL/GenBank/DDBJ whole genome shotgun (WGS) entry which is preliminary data.</text>
</comment>